<evidence type="ECO:0000256" key="3">
    <source>
        <dbReference type="ARBA" id="ARBA00022692"/>
    </source>
</evidence>
<feature type="transmembrane region" description="Helical" evidence="7">
    <location>
        <begin position="202"/>
        <end position="220"/>
    </location>
</feature>
<dbReference type="InterPro" id="IPR022764">
    <property type="entry name" value="Peptidase_S54_rhomboid_dom"/>
</dbReference>
<evidence type="ECO:0000256" key="2">
    <source>
        <dbReference type="ARBA" id="ARBA00009045"/>
    </source>
</evidence>
<dbReference type="GO" id="GO:0004252">
    <property type="term" value="F:serine-type endopeptidase activity"/>
    <property type="evidence" value="ECO:0007669"/>
    <property type="project" value="InterPro"/>
</dbReference>
<dbReference type="Pfam" id="PF01694">
    <property type="entry name" value="Rhomboid"/>
    <property type="match status" value="1"/>
</dbReference>
<evidence type="ECO:0000313" key="10">
    <source>
        <dbReference type="Proteomes" id="UP000219440"/>
    </source>
</evidence>
<comment type="similarity">
    <text evidence="2">Belongs to the peptidase S54 family.</text>
</comment>
<gene>
    <name evidence="9" type="ORF">SAMN06296378_2528</name>
</gene>
<dbReference type="SUPFAM" id="SSF144091">
    <property type="entry name" value="Rhomboid-like"/>
    <property type="match status" value="1"/>
</dbReference>
<dbReference type="InterPro" id="IPR000315">
    <property type="entry name" value="Znf_B-box"/>
</dbReference>
<dbReference type="Proteomes" id="UP000219440">
    <property type="component" value="Unassembled WGS sequence"/>
</dbReference>
<feature type="transmembrane region" description="Helical" evidence="7">
    <location>
        <begin position="178"/>
        <end position="195"/>
    </location>
</feature>
<protein>
    <submittedName>
        <fullName evidence="9">Membrane associated serine protease, rhomboid family</fullName>
    </submittedName>
</protein>
<evidence type="ECO:0000256" key="4">
    <source>
        <dbReference type="ARBA" id="ARBA00022801"/>
    </source>
</evidence>
<evidence type="ECO:0000256" key="7">
    <source>
        <dbReference type="SAM" id="Phobius"/>
    </source>
</evidence>
<feature type="transmembrane region" description="Helical" evidence="7">
    <location>
        <begin position="226"/>
        <end position="244"/>
    </location>
</feature>
<keyword evidence="9" id="KW-0645">Protease</keyword>
<sequence length="279" mass="29811">MSSAPSNSASHCYRHPDRQSYILCQRCGRTICPQCQTQAAVGVHCPECIREAQATAPKRKPAILSSLRRTRDAPVVTFSIIGVTALVYVLQVLPGSPVTSALAFYGPLTATEPWRLLTALFVHSQGSLLHILFNMFSLFIFGPLLEGMVGRLRFLALYLIAGLGGSVAVLLLAPYTPVVGASGAIFGLLGAYFVIQRKLGGNNVQLLLVIGLNLVIGFLPGTNIAWQAHLGGLIVGSAVALVYLRTRRRDQRSTQVALVAGIVATVLGLTVVGIQLYSF</sequence>
<organism evidence="9 10">
    <name type="scientific">Salinibacterium xinjiangense</name>
    <dbReference type="NCBI Taxonomy" id="386302"/>
    <lineage>
        <taxon>Bacteria</taxon>
        <taxon>Bacillati</taxon>
        <taxon>Actinomycetota</taxon>
        <taxon>Actinomycetes</taxon>
        <taxon>Micrococcales</taxon>
        <taxon>Microbacteriaceae</taxon>
        <taxon>Salinibacterium</taxon>
    </lineage>
</organism>
<dbReference type="OrthoDB" id="9807874at2"/>
<name>A0A2C9A139_9MICO</name>
<dbReference type="GO" id="GO:0006508">
    <property type="term" value="P:proteolysis"/>
    <property type="evidence" value="ECO:0007669"/>
    <property type="project" value="UniProtKB-KW"/>
</dbReference>
<dbReference type="GO" id="GO:0016020">
    <property type="term" value="C:membrane"/>
    <property type="evidence" value="ECO:0007669"/>
    <property type="project" value="UniProtKB-SubCell"/>
</dbReference>
<dbReference type="SUPFAM" id="SSF57845">
    <property type="entry name" value="B-box zinc-binding domain"/>
    <property type="match status" value="1"/>
</dbReference>
<dbReference type="InterPro" id="IPR050925">
    <property type="entry name" value="Rhomboid_protease_S54"/>
</dbReference>
<dbReference type="AlphaFoldDB" id="A0A2C9A139"/>
<comment type="subcellular location">
    <subcellularLocation>
        <location evidence="1">Membrane</location>
        <topology evidence="1">Multi-pass membrane protein</topology>
    </subcellularLocation>
</comment>
<keyword evidence="5 7" id="KW-1133">Transmembrane helix</keyword>
<feature type="transmembrane region" description="Helical" evidence="7">
    <location>
        <begin position="154"/>
        <end position="172"/>
    </location>
</feature>
<feature type="transmembrane region" description="Helical" evidence="7">
    <location>
        <begin position="114"/>
        <end position="142"/>
    </location>
</feature>
<keyword evidence="10" id="KW-1185">Reference proteome</keyword>
<evidence type="ECO:0000256" key="1">
    <source>
        <dbReference type="ARBA" id="ARBA00004141"/>
    </source>
</evidence>
<feature type="transmembrane region" description="Helical" evidence="7">
    <location>
        <begin position="256"/>
        <end position="277"/>
    </location>
</feature>
<feature type="domain" description="B box-type" evidence="8">
    <location>
        <begin position="7"/>
        <end position="44"/>
    </location>
</feature>
<evidence type="ECO:0000313" key="9">
    <source>
        <dbReference type="EMBL" id="SOE72526.1"/>
    </source>
</evidence>
<keyword evidence="3 7" id="KW-0812">Transmembrane</keyword>
<dbReference type="InterPro" id="IPR035952">
    <property type="entry name" value="Rhomboid-like_sf"/>
</dbReference>
<dbReference type="GO" id="GO:0008270">
    <property type="term" value="F:zinc ion binding"/>
    <property type="evidence" value="ECO:0007669"/>
    <property type="project" value="InterPro"/>
</dbReference>
<dbReference type="PROSITE" id="PS50119">
    <property type="entry name" value="ZF_BBOX"/>
    <property type="match status" value="1"/>
</dbReference>
<accession>A0A2C9A139</accession>
<evidence type="ECO:0000256" key="5">
    <source>
        <dbReference type="ARBA" id="ARBA00022989"/>
    </source>
</evidence>
<keyword evidence="4" id="KW-0378">Hydrolase</keyword>
<evidence type="ECO:0000259" key="8">
    <source>
        <dbReference type="PROSITE" id="PS50119"/>
    </source>
</evidence>
<dbReference type="EMBL" id="OCST01000005">
    <property type="protein sequence ID" value="SOE72526.1"/>
    <property type="molecule type" value="Genomic_DNA"/>
</dbReference>
<proteinExistence type="inferred from homology"/>
<dbReference type="PANTHER" id="PTHR43731">
    <property type="entry name" value="RHOMBOID PROTEASE"/>
    <property type="match status" value="1"/>
</dbReference>
<evidence type="ECO:0000256" key="6">
    <source>
        <dbReference type="ARBA" id="ARBA00023136"/>
    </source>
</evidence>
<dbReference type="Gene3D" id="1.20.1540.10">
    <property type="entry name" value="Rhomboid-like"/>
    <property type="match status" value="1"/>
</dbReference>
<feature type="transmembrane region" description="Helical" evidence="7">
    <location>
        <begin position="75"/>
        <end position="94"/>
    </location>
</feature>
<keyword evidence="6 7" id="KW-0472">Membrane</keyword>
<dbReference type="PANTHER" id="PTHR43731:SF14">
    <property type="entry name" value="PRESENILIN-ASSOCIATED RHOMBOID-LIKE PROTEIN, MITOCHONDRIAL"/>
    <property type="match status" value="1"/>
</dbReference>
<reference evidence="9 10" key="1">
    <citation type="submission" date="2017-09" db="EMBL/GenBank/DDBJ databases">
        <authorList>
            <person name="Ehlers B."/>
            <person name="Leendertz F.H."/>
        </authorList>
    </citation>
    <scope>NUCLEOTIDE SEQUENCE [LARGE SCALE GENOMIC DNA]</scope>
    <source>
        <strain evidence="9 10">CGMCC 1.05381</strain>
    </source>
</reference>